<dbReference type="EMBL" id="QKWP01002178">
    <property type="protein sequence ID" value="RIB04451.1"/>
    <property type="molecule type" value="Genomic_DNA"/>
</dbReference>
<comment type="caution">
    <text evidence="1">The sequence shown here is derived from an EMBL/GenBank/DDBJ whole genome shotgun (WGS) entry which is preliminary data.</text>
</comment>
<accession>A0A397U479</accession>
<proteinExistence type="predicted"/>
<dbReference type="Proteomes" id="UP000266673">
    <property type="component" value="Unassembled WGS sequence"/>
</dbReference>
<evidence type="ECO:0000313" key="2">
    <source>
        <dbReference type="Proteomes" id="UP000266673"/>
    </source>
</evidence>
<dbReference type="OrthoDB" id="2434864at2759"/>
<name>A0A397U479_9GLOM</name>
<evidence type="ECO:0000313" key="1">
    <source>
        <dbReference type="EMBL" id="RIB04451.1"/>
    </source>
</evidence>
<keyword evidence="2" id="KW-1185">Reference proteome</keyword>
<gene>
    <name evidence="1" type="ORF">C2G38_2149016</name>
</gene>
<organism evidence="1 2">
    <name type="scientific">Gigaspora rosea</name>
    <dbReference type="NCBI Taxonomy" id="44941"/>
    <lineage>
        <taxon>Eukaryota</taxon>
        <taxon>Fungi</taxon>
        <taxon>Fungi incertae sedis</taxon>
        <taxon>Mucoromycota</taxon>
        <taxon>Glomeromycotina</taxon>
        <taxon>Glomeromycetes</taxon>
        <taxon>Diversisporales</taxon>
        <taxon>Gigasporaceae</taxon>
        <taxon>Gigaspora</taxon>
    </lineage>
</organism>
<sequence>MCLESKMANLADCYLGYIKLAIAIKNIFQDHHLMFYRKCVSIFNERFHALDYDEYLLAYYLHPKYRGTGIKQSQFARVAGIAGCLWTKMIGSKIKKADLEILKAQLHKYACNEEPYNASYVPAIDSPTRCCEHIWSCCGWILGDRCARLGTKNLESIVKISSYLISNAKQELHYYGLELTEEEIQTVFQDIDLFYEDEEEENFDDLDESEDFIYFDIEDQNLEIENLIALNNIESNNDDENINDNNNNLNEDLNNEEIEEFDEDQFGAEFESMLDY</sequence>
<protein>
    <submittedName>
        <fullName evidence="1">Uncharacterized protein</fullName>
    </submittedName>
</protein>
<dbReference type="AlphaFoldDB" id="A0A397U479"/>
<reference evidence="1 2" key="1">
    <citation type="submission" date="2018-06" db="EMBL/GenBank/DDBJ databases">
        <title>Comparative genomics reveals the genomic features of Rhizophagus irregularis, R. cerebriforme, R. diaphanum and Gigaspora rosea, and their symbiotic lifestyle signature.</title>
        <authorList>
            <person name="Morin E."/>
            <person name="San Clemente H."/>
            <person name="Chen E.C.H."/>
            <person name="De La Providencia I."/>
            <person name="Hainaut M."/>
            <person name="Kuo A."/>
            <person name="Kohler A."/>
            <person name="Murat C."/>
            <person name="Tang N."/>
            <person name="Roy S."/>
            <person name="Loubradou J."/>
            <person name="Henrissat B."/>
            <person name="Grigoriev I.V."/>
            <person name="Corradi N."/>
            <person name="Roux C."/>
            <person name="Martin F.M."/>
        </authorList>
    </citation>
    <scope>NUCLEOTIDE SEQUENCE [LARGE SCALE GENOMIC DNA]</scope>
    <source>
        <strain evidence="1 2">DAOM 194757</strain>
    </source>
</reference>